<proteinExistence type="inferred from homology"/>
<keyword evidence="5" id="KW-0862">Zinc</keyword>
<keyword evidence="5" id="KW-0864">Zinc transport</keyword>
<feature type="transmembrane region" description="Helical" evidence="9">
    <location>
        <begin position="125"/>
        <end position="144"/>
    </location>
</feature>
<sequence length="310" mass="35617">MINYDDTKTCGEKNHTDRDIKSIHTILFLVLFFMVIEFWGHYHSNSLSLLADCIHLFVDILGFLISIIALKWTKKPENNKMTFGYHRIEAIGALFSIFFIWAATGYLIIEAYQRYNNPQAIKEKIFIGISLIGFIVNVICLYWLHRNTHSHGNEKSSLNIRATYVHVIGDVVQSTGVIIAALIIFFYPTLIIVDITCTIIFAILVLISTISVLKDVFSILSESVPTGINILNIKNDLLHIKGIKEIIDIKVWSISVNIHACMTSILVEDVFLYEYEELLLKAKKILRKTYHMHYVNVQIETNNTIEFFNI</sequence>
<organism evidence="12 13">
    <name type="scientific">Spraguea lophii (strain 42_110)</name>
    <name type="common">Microsporidian parasite</name>
    <dbReference type="NCBI Taxonomy" id="1358809"/>
    <lineage>
        <taxon>Eukaryota</taxon>
        <taxon>Fungi</taxon>
        <taxon>Fungi incertae sedis</taxon>
        <taxon>Microsporidia</taxon>
        <taxon>Spragueidae</taxon>
        <taxon>Spraguea</taxon>
    </lineage>
</organism>
<dbReference type="InterPro" id="IPR058533">
    <property type="entry name" value="Cation_efflux_TM"/>
</dbReference>
<dbReference type="AlphaFoldDB" id="S7XJT9"/>
<feature type="domain" description="Cation efflux protein cytoplasmic" evidence="11">
    <location>
        <begin position="227"/>
        <end position="300"/>
    </location>
</feature>
<dbReference type="EMBL" id="ATCN01000306">
    <property type="protein sequence ID" value="EPR79304.1"/>
    <property type="molecule type" value="Genomic_DNA"/>
</dbReference>
<keyword evidence="3" id="KW-0813">Transport</keyword>
<dbReference type="OMA" id="PCDNCNK"/>
<dbReference type="FunCoup" id="S7XJT9">
    <property type="interactions" value="35"/>
</dbReference>
<dbReference type="InterPro" id="IPR027469">
    <property type="entry name" value="Cation_efflux_TMD_sf"/>
</dbReference>
<evidence type="ECO:0000259" key="11">
    <source>
        <dbReference type="Pfam" id="PF16916"/>
    </source>
</evidence>
<keyword evidence="4 9" id="KW-0812">Transmembrane</keyword>
<evidence type="ECO:0000256" key="3">
    <source>
        <dbReference type="ARBA" id="ARBA00022448"/>
    </source>
</evidence>
<evidence type="ECO:0000256" key="8">
    <source>
        <dbReference type="ARBA" id="ARBA00023136"/>
    </source>
</evidence>
<gene>
    <name evidence="12" type="ORF">SLOPH_185</name>
</gene>
<dbReference type="InterPro" id="IPR002524">
    <property type="entry name" value="Cation_efflux"/>
</dbReference>
<dbReference type="InterPro" id="IPR027470">
    <property type="entry name" value="Cation_efflux_CTD"/>
</dbReference>
<evidence type="ECO:0000256" key="4">
    <source>
        <dbReference type="ARBA" id="ARBA00022692"/>
    </source>
</evidence>
<feature type="domain" description="Cation efflux protein transmembrane" evidence="10">
    <location>
        <begin position="26"/>
        <end position="220"/>
    </location>
</feature>
<name>S7XJT9_SPRLO</name>
<feature type="transmembrane region" description="Helical" evidence="9">
    <location>
        <begin position="90"/>
        <end position="109"/>
    </location>
</feature>
<dbReference type="Pfam" id="PF01545">
    <property type="entry name" value="Cation_efflux"/>
    <property type="match status" value="1"/>
</dbReference>
<dbReference type="InParanoid" id="S7XJT9"/>
<dbReference type="OrthoDB" id="9944568at2759"/>
<dbReference type="GO" id="GO:0005886">
    <property type="term" value="C:plasma membrane"/>
    <property type="evidence" value="ECO:0007669"/>
    <property type="project" value="TreeGrafter"/>
</dbReference>
<dbReference type="InterPro" id="IPR050681">
    <property type="entry name" value="CDF/SLC30A"/>
</dbReference>
<keyword evidence="7" id="KW-0406">Ion transport</keyword>
<evidence type="ECO:0000313" key="12">
    <source>
        <dbReference type="EMBL" id="EPR79304.1"/>
    </source>
</evidence>
<evidence type="ECO:0000259" key="10">
    <source>
        <dbReference type="Pfam" id="PF01545"/>
    </source>
</evidence>
<dbReference type="PANTHER" id="PTHR11562:SF17">
    <property type="entry name" value="RE54080P-RELATED"/>
    <property type="match status" value="1"/>
</dbReference>
<dbReference type="Pfam" id="PF16916">
    <property type="entry name" value="ZT_dimer"/>
    <property type="match status" value="1"/>
</dbReference>
<dbReference type="VEuPathDB" id="MicrosporidiaDB:SLOPH_185"/>
<dbReference type="GO" id="GO:0030003">
    <property type="term" value="P:intracellular monoatomic cation homeostasis"/>
    <property type="evidence" value="ECO:0007669"/>
    <property type="project" value="UniProtKB-ARBA"/>
</dbReference>
<dbReference type="NCBIfam" id="TIGR01297">
    <property type="entry name" value="CDF"/>
    <property type="match status" value="1"/>
</dbReference>
<dbReference type="Gene3D" id="1.20.1510.10">
    <property type="entry name" value="Cation efflux protein transmembrane domain"/>
    <property type="match status" value="1"/>
</dbReference>
<keyword evidence="13" id="KW-1185">Reference proteome</keyword>
<evidence type="ECO:0000313" key="13">
    <source>
        <dbReference type="Proteomes" id="UP000014978"/>
    </source>
</evidence>
<evidence type="ECO:0000256" key="9">
    <source>
        <dbReference type="SAM" id="Phobius"/>
    </source>
</evidence>
<dbReference type="SUPFAM" id="SSF161111">
    <property type="entry name" value="Cation efflux protein transmembrane domain-like"/>
    <property type="match status" value="1"/>
</dbReference>
<feature type="transmembrane region" description="Helical" evidence="9">
    <location>
        <begin position="48"/>
        <end position="70"/>
    </location>
</feature>
<evidence type="ECO:0000256" key="2">
    <source>
        <dbReference type="ARBA" id="ARBA00008873"/>
    </source>
</evidence>
<dbReference type="Proteomes" id="UP000014978">
    <property type="component" value="Unassembled WGS sequence"/>
</dbReference>
<feature type="transmembrane region" description="Helical" evidence="9">
    <location>
        <begin position="23"/>
        <end position="42"/>
    </location>
</feature>
<dbReference type="PANTHER" id="PTHR11562">
    <property type="entry name" value="CATION EFFLUX PROTEIN/ ZINC TRANSPORTER"/>
    <property type="match status" value="1"/>
</dbReference>
<comment type="subcellular location">
    <subcellularLocation>
        <location evidence="1">Membrane</location>
        <topology evidence="1">Multi-pass membrane protein</topology>
    </subcellularLocation>
</comment>
<dbReference type="HOGENOM" id="CLU_013430_0_1_1"/>
<evidence type="ECO:0000256" key="7">
    <source>
        <dbReference type="ARBA" id="ARBA00023065"/>
    </source>
</evidence>
<reference evidence="13" key="1">
    <citation type="journal article" date="2013" name="PLoS Genet.">
        <title>The genome of Spraguea lophii and the basis of host-microsporidian interactions.</title>
        <authorList>
            <person name="Campbell S.E."/>
            <person name="Williams T.A."/>
            <person name="Yousuf A."/>
            <person name="Soanes D.M."/>
            <person name="Paszkiewicz K.H."/>
            <person name="Williams B.A.P."/>
        </authorList>
    </citation>
    <scope>NUCLEOTIDE SEQUENCE [LARGE SCALE GENOMIC DNA]</scope>
    <source>
        <strain evidence="13">42_110</strain>
    </source>
</reference>
<keyword evidence="8 9" id="KW-0472">Membrane</keyword>
<feature type="transmembrane region" description="Helical" evidence="9">
    <location>
        <begin position="164"/>
        <end position="185"/>
    </location>
</feature>
<protein>
    <submittedName>
        <fullName evidence="12">Cation efflux protein</fullName>
    </submittedName>
</protein>
<comment type="caution">
    <text evidence="12">The sequence shown here is derived from an EMBL/GenBank/DDBJ whole genome shotgun (WGS) entry which is preliminary data.</text>
</comment>
<evidence type="ECO:0000256" key="6">
    <source>
        <dbReference type="ARBA" id="ARBA00022989"/>
    </source>
</evidence>
<comment type="similarity">
    <text evidence="2">Belongs to the cation diffusion facilitator (CDF) transporter (TC 2.A.4) family. SLC30A subfamily.</text>
</comment>
<dbReference type="GO" id="GO:0098771">
    <property type="term" value="P:inorganic ion homeostasis"/>
    <property type="evidence" value="ECO:0007669"/>
    <property type="project" value="UniProtKB-ARBA"/>
</dbReference>
<keyword evidence="6 9" id="KW-1133">Transmembrane helix</keyword>
<dbReference type="GO" id="GO:0005385">
    <property type="term" value="F:zinc ion transmembrane transporter activity"/>
    <property type="evidence" value="ECO:0007669"/>
    <property type="project" value="TreeGrafter"/>
</dbReference>
<accession>S7XJT9</accession>
<feature type="transmembrane region" description="Helical" evidence="9">
    <location>
        <begin position="191"/>
        <end position="213"/>
    </location>
</feature>
<evidence type="ECO:0000256" key="1">
    <source>
        <dbReference type="ARBA" id="ARBA00004141"/>
    </source>
</evidence>
<evidence type="ECO:0000256" key="5">
    <source>
        <dbReference type="ARBA" id="ARBA00022906"/>
    </source>
</evidence>
<dbReference type="STRING" id="1358809.S7XJT9"/>